<organism evidence="2 3">
    <name type="scientific">Bacteroides helcogenes (strain ATCC 35417 / DSM 20613 / JCM 6297 / CCUG 15421 / P 36-108)</name>
    <dbReference type="NCBI Taxonomy" id="693979"/>
    <lineage>
        <taxon>Bacteria</taxon>
        <taxon>Pseudomonadati</taxon>
        <taxon>Bacteroidota</taxon>
        <taxon>Bacteroidia</taxon>
        <taxon>Bacteroidales</taxon>
        <taxon>Bacteroidaceae</taxon>
        <taxon>Bacteroides</taxon>
    </lineage>
</organism>
<dbReference type="Proteomes" id="UP000008630">
    <property type="component" value="Chromosome"/>
</dbReference>
<dbReference type="Gene3D" id="3.30.1370.110">
    <property type="match status" value="1"/>
</dbReference>
<dbReference type="AlphaFoldDB" id="E6SR64"/>
<accession>E6SR64</accession>
<reference key="1">
    <citation type="submission" date="2010-11" db="EMBL/GenBank/DDBJ databases">
        <title>The complete genome of Bacteroides helcogenes P 36-108.</title>
        <authorList>
            <consortium name="US DOE Joint Genome Institute (JGI-PGF)"/>
            <person name="Lucas S."/>
            <person name="Copeland A."/>
            <person name="Lapidus A."/>
            <person name="Bruce D."/>
            <person name="Goodwin L."/>
            <person name="Pitluck S."/>
            <person name="Kyrpides N."/>
            <person name="Mavromatis K."/>
            <person name="Ivanova N."/>
            <person name="Zeytun A."/>
            <person name="Brettin T."/>
            <person name="Detter J.C."/>
            <person name="Tapia R."/>
            <person name="Han C."/>
            <person name="Land M."/>
            <person name="Hauser L."/>
            <person name="Markowitz V."/>
            <person name="Cheng J.-F."/>
            <person name="Hugenholtz P."/>
            <person name="Woyke T."/>
            <person name="Wu D."/>
            <person name="Gronow S."/>
            <person name="Wellnitz S."/>
            <person name="Brambilla E."/>
            <person name="Klenk H.-P."/>
            <person name="Eisen J.A."/>
        </authorList>
    </citation>
    <scope>NUCLEOTIDE SEQUENCE</scope>
    <source>
        <strain>P 36-108</strain>
    </source>
</reference>
<dbReference type="InterPro" id="IPR002625">
    <property type="entry name" value="Smr_dom"/>
</dbReference>
<dbReference type="SUPFAM" id="SSF158949">
    <property type="entry name" value="Smr-associated domain-like"/>
    <property type="match status" value="1"/>
</dbReference>
<dbReference type="OrthoDB" id="1524810at2"/>
<evidence type="ECO:0000313" key="3">
    <source>
        <dbReference type="Proteomes" id="UP000008630"/>
    </source>
</evidence>
<dbReference type="PROSITE" id="PS50828">
    <property type="entry name" value="SMR"/>
    <property type="match status" value="1"/>
</dbReference>
<dbReference type="Pfam" id="PF09640">
    <property type="entry name" value="DUF2027"/>
    <property type="match status" value="1"/>
</dbReference>
<dbReference type="InterPro" id="IPR036063">
    <property type="entry name" value="Smr_dom_sf"/>
</dbReference>
<proteinExistence type="predicted"/>
<dbReference type="Gene3D" id="2.60.40.1600">
    <property type="entry name" value="Smr-associated-like"/>
    <property type="match status" value="1"/>
</dbReference>
<feature type="domain" description="Smr" evidence="1">
    <location>
        <begin position="299"/>
        <end position="378"/>
    </location>
</feature>
<dbReference type="STRING" id="693979.Bache_0038"/>
<dbReference type="PATRIC" id="fig|693979.3.peg.42"/>
<reference evidence="2 3" key="2">
    <citation type="journal article" date="2011" name="Stand. Genomic Sci.">
        <title>Complete genome sequence of Bacteroides helcogenes type strain (P 36-108).</title>
        <authorList>
            <person name="Pati A."/>
            <person name="Gronow S."/>
            <person name="Zeytun A."/>
            <person name="Lapidus A."/>
            <person name="Nolan M."/>
            <person name="Hammon N."/>
            <person name="Deshpande S."/>
            <person name="Cheng J.F."/>
            <person name="Tapia R."/>
            <person name="Han C."/>
            <person name="Goodwin L."/>
            <person name="Pitluck S."/>
            <person name="Liolios K."/>
            <person name="Pagani I."/>
            <person name="Ivanova N."/>
            <person name="Mavromatis K."/>
            <person name="Chen A."/>
            <person name="Palaniappan K."/>
            <person name="Land M."/>
            <person name="Hauser L."/>
            <person name="Chang Y.J."/>
            <person name="Jeffries C.D."/>
            <person name="Detter J.C."/>
            <person name="Brambilla E."/>
            <person name="Rohde M."/>
            <person name="Goker M."/>
            <person name="Woyke T."/>
            <person name="Bristow J."/>
            <person name="Eisen J.A."/>
            <person name="Markowitz V."/>
            <person name="Hugenholtz P."/>
            <person name="Kyrpides N.C."/>
            <person name="Klenk H.P."/>
            <person name="Lucas S."/>
        </authorList>
    </citation>
    <scope>NUCLEOTIDE SEQUENCE [LARGE SCALE GENOMIC DNA]</scope>
    <source>
        <strain evidence="3">ATCC 35417 / DSM 20613 / JCM 6297 / CCUG 15421 / P 36-108</strain>
    </source>
</reference>
<gene>
    <name evidence="2" type="ordered locus">Bache_0038</name>
</gene>
<sequence>MKIGDKVRFLSEVGGGVVTGFQGKNIVLVEDADGFDIPMPMHECVVIETDDYNIPTPASKAAAQKKKEEEQSVRPVSSAAKRNVPGGINSFCDEPQLRVEKPQVSAYRQPEVRGGDTLNVFLAFVPEDIKAVSTTPFETYLVNDSNYYMYYTYLCAEGKAWTALSHGLIEPNTKLMLEEFEKSGLNDREHVALQMVAFKDNRSFVMKPSVSVELRIDTVKFYKLHTFRNTDFFETPALIYDVVRDDRPAKQVFVSAEDIQEALLQKQMADVPAKPQTLIKRGGKNEIVEIDLHIGELLDDTRGMSNSEILNYQLDKFREVMEQYKNKREQRIVFIHGKGDGVLRKAVLDELKRRYSACKTQDASFQEYGFGATMVTIK</sequence>
<name>E6SR64_BACT6</name>
<evidence type="ECO:0000259" key="1">
    <source>
        <dbReference type="PROSITE" id="PS50828"/>
    </source>
</evidence>
<dbReference type="InterPro" id="IPR018598">
    <property type="entry name" value="DUF2027"/>
</dbReference>
<dbReference type="EMBL" id="CP002352">
    <property type="protein sequence ID" value="ADV42068.1"/>
    <property type="molecule type" value="Genomic_DNA"/>
</dbReference>
<dbReference type="eggNOG" id="COG1193">
    <property type="taxonomic scope" value="Bacteria"/>
</dbReference>
<dbReference type="HOGENOM" id="CLU_049728_0_0_10"/>
<evidence type="ECO:0000313" key="2">
    <source>
        <dbReference type="EMBL" id="ADV42068.1"/>
    </source>
</evidence>
<dbReference type="InterPro" id="IPR036781">
    <property type="entry name" value="Smr_assoc-like_sf"/>
</dbReference>
<dbReference type="KEGG" id="bhl:Bache_0038"/>
<keyword evidence="3" id="KW-1185">Reference proteome</keyword>
<dbReference type="Pfam" id="PF01713">
    <property type="entry name" value="Smr"/>
    <property type="match status" value="1"/>
</dbReference>
<dbReference type="RefSeq" id="WP_013545706.1">
    <property type="nucleotide sequence ID" value="NC_014933.1"/>
</dbReference>
<protein>
    <recommendedName>
        <fullName evidence="1">Smr domain-containing protein</fullName>
    </recommendedName>
</protein>